<comment type="similarity">
    <text evidence="4">Belongs to the class I-like SAM-binding methyltransferase superfamily. Cation-independent O-methyltransferase family.</text>
</comment>
<keyword evidence="1 6" id="KW-0489">Methyltransferase</keyword>
<dbReference type="CDD" id="cd02440">
    <property type="entry name" value="AdoMet_MTases"/>
    <property type="match status" value="1"/>
</dbReference>
<dbReference type="GO" id="GO:0008168">
    <property type="term" value="F:methyltransferase activity"/>
    <property type="evidence" value="ECO:0007669"/>
    <property type="project" value="UniProtKB-KW"/>
</dbReference>
<organism evidence="6 7">
    <name type="scientific">Aspergillus pseudoustus</name>
    <dbReference type="NCBI Taxonomy" id="1810923"/>
    <lineage>
        <taxon>Eukaryota</taxon>
        <taxon>Fungi</taxon>
        <taxon>Dikarya</taxon>
        <taxon>Ascomycota</taxon>
        <taxon>Pezizomycotina</taxon>
        <taxon>Eurotiomycetes</taxon>
        <taxon>Eurotiomycetidae</taxon>
        <taxon>Eurotiales</taxon>
        <taxon>Aspergillaceae</taxon>
        <taxon>Aspergillus</taxon>
        <taxon>Aspergillus subgen. Nidulantes</taxon>
    </lineage>
</organism>
<reference evidence="6 7" key="1">
    <citation type="submission" date="2024-07" db="EMBL/GenBank/DDBJ databases">
        <title>Section-level genome sequencing and comparative genomics of Aspergillus sections Usti and Cavernicolus.</title>
        <authorList>
            <consortium name="Lawrence Berkeley National Laboratory"/>
            <person name="Nybo J.L."/>
            <person name="Vesth T.C."/>
            <person name="Theobald S."/>
            <person name="Frisvad J.C."/>
            <person name="Larsen T.O."/>
            <person name="Kjaerboelling I."/>
            <person name="Rothschild-Mancinelli K."/>
            <person name="Lyhne E.K."/>
            <person name="Kogle M.E."/>
            <person name="Barry K."/>
            <person name="Clum A."/>
            <person name="Na H."/>
            <person name="Ledsgaard L."/>
            <person name="Lin J."/>
            <person name="Lipzen A."/>
            <person name="Kuo A."/>
            <person name="Riley R."/>
            <person name="Mondo S."/>
            <person name="Labutti K."/>
            <person name="Haridas S."/>
            <person name="Pangalinan J."/>
            <person name="Salamov A.A."/>
            <person name="Simmons B.A."/>
            <person name="Magnuson J.K."/>
            <person name="Chen J."/>
            <person name="Drula E."/>
            <person name="Henrissat B."/>
            <person name="Wiebenga A."/>
            <person name="Lubbers R.J."/>
            <person name="Gomes A.C."/>
            <person name="Makela M.R."/>
            <person name="Stajich J."/>
            <person name="Grigoriev I.V."/>
            <person name="Mortensen U.H."/>
            <person name="De Vries R.P."/>
            <person name="Baker S.E."/>
            <person name="Andersen M.R."/>
        </authorList>
    </citation>
    <scope>NUCLEOTIDE SEQUENCE [LARGE SCALE GENOMIC DNA]</scope>
    <source>
        <strain evidence="6 7">CBS 123904</strain>
    </source>
</reference>
<dbReference type="PANTHER" id="PTHR43712:SF5">
    <property type="entry name" value="O-METHYLTRANSFERASE ASQN-RELATED"/>
    <property type="match status" value="1"/>
</dbReference>
<evidence type="ECO:0000313" key="6">
    <source>
        <dbReference type="EMBL" id="KAL2836999.1"/>
    </source>
</evidence>
<dbReference type="SUPFAM" id="SSF46785">
    <property type="entry name" value="Winged helix' DNA-binding domain"/>
    <property type="match status" value="1"/>
</dbReference>
<dbReference type="Proteomes" id="UP001610446">
    <property type="component" value="Unassembled WGS sequence"/>
</dbReference>
<dbReference type="InterPro" id="IPR016461">
    <property type="entry name" value="COMT-like"/>
</dbReference>
<comment type="caution">
    <text evidence="6">The sequence shown here is derived from an EMBL/GenBank/DDBJ whole genome shotgun (WGS) entry which is preliminary data.</text>
</comment>
<dbReference type="GO" id="GO:0032259">
    <property type="term" value="P:methylation"/>
    <property type="evidence" value="ECO:0007669"/>
    <property type="project" value="UniProtKB-KW"/>
</dbReference>
<dbReference type="PANTHER" id="PTHR43712">
    <property type="entry name" value="PUTATIVE (AFU_ORTHOLOGUE AFUA_4G14580)-RELATED"/>
    <property type="match status" value="1"/>
</dbReference>
<evidence type="ECO:0000313" key="7">
    <source>
        <dbReference type="Proteomes" id="UP001610446"/>
    </source>
</evidence>
<dbReference type="SUPFAM" id="SSF53335">
    <property type="entry name" value="S-adenosyl-L-methionine-dependent methyltransferases"/>
    <property type="match status" value="1"/>
</dbReference>
<keyword evidence="3" id="KW-0949">S-adenosyl-L-methionine</keyword>
<evidence type="ECO:0000256" key="3">
    <source>
        <dbReference type="ARBA" id="ARBA00022691"/>
    </source>
</evidence>
<name>A0ABR4JBR2_9EURO</name>
<proteinExistence type="inferred from homology"/>
<dbReference type="PROSITE" id="PS51683">
    <property type="entry name" value="SAM_OMT_II"/>
    <property type="match status" value="1"/>
</dbReference>
<accession>A0ABR4JBR2</accession>
<dbReference type="InterPro" id="IPR001077">
    <property type="entry name" value="COMT_C"/>
</dbReference>
<gene>
    <name evidence="6" type="ORF">BJY01DRAFT_251697</name>
</gene>
<evidence type="ECO:0000256" key="4">
    <source>
        <dbReference type="ARBA" id="ARBA00038277"/>
    </source>
</evidence>
<dbReference type="Gene3D" id="3.40.50.150">
    <property type="entry name" value="Vaccinia Virus protein VP39"/>
    <property type="match status" value="1"/>
</dbReference>
<evidence type="ECO:0000259" key="5">
    <source>
        <dbReference type="Pfam" id="PF00891"/>
    </source>
</evidence>
<evidence type="ECO:0000256" key="1">
    <source>
        <dbReference type="ARBA" id="ARBA00022603"/>
    </source>
</evidence>
<keyword evidence="7" id="KW-1185">Reference proteome</keyword>
<keyword evidence="2" id="KW-0808">Transferase</keyword>
<protein>
    <submittedName>
        <fullName evidence="6">S-adenosyl-L-methionine-dependent methyltransferase</fullName>
    </submittedName>
</protein>
<dbReference type="InterPro" id="IPR029063">
    <property type="entry name" value="SAM-dependent_MTases_sf"/>
</dbReference>
<dbReference type="InterPro" id="IPR036388">
    <property type="entry name" value="WH-like_DNA-bd_sf"/>
</dbReference>
<dbReference type="InterPro" id="IPR036390">
    <property type="entry name" value="WH_DNA-bd_sf"/>
</dbReference>
<dbReference type="Pfam" id="PF00891">
    <property type="entry name" value="Methyltransf_2"/>
    <property type="match status" value="1"/>
</dbReference>
<sequence length="422" mass="47263">MDRYTLKERASSIFDTANSLADELSRIGQEEPSLEHGLPAALDVSAGPSKAKNLKQQLHELVDELNALLTEPHFHLASDRRLPNLSLHSIIRLGIPENFPDQGTTVTDLAKSANLSPSIVRRLLKHSATYHIFYESEADFFVHTAASRALSKDQGIRDLVEFFIEEGTPAWCSIPESVRKYPNSEETGHSGWNVGHNMKEPIFPGISAFPEREARFARAMAYGAGQPGLATKYLVESFPFPRPTPKGFTVVDLGGGMGQASRSLARHDQAARFFVQDTKDTVAQGAATLPEDLKDQITYQAHDFFTEQPVRGADVYLIRHVLHDWSDKYAIKILRQLIPALKPGAKIVVNERVLPGRHEVHYLTEREARHFDLHMLAILNALERTLDDWKELFNKADPRFEFKGVQTTEGALASVIEVVWRG</sequence>
<dbReference type="Gene3D" id="1.10.10.10">
    <property type="entry name" value="Winged helix-like DNA-binding domain superfamily/Winged helix DNA-binding domain"/>
    <property type="match status" value="1"/>
</dbReference>
<dbReference type="EMBL" id="JBFXLU010000168">
    <property type="protein sequence ID" value="KAL2836999.1"/>
    <property type="molecule type" value="Genomic_DNA"/>
</dbReference>
<evidence type="ECO:0000256" key="2">
    <source>
        <dbReference type="ARBA" id="ARBA00022679"/>
    </source>
</evidence>
<feature type="domain" description="O-methyltransferase C-terminal" evidence="5">
    <location>
        <begin position="249"/>
        <end position="396"/>
    </location>
</feature>